<name>A0A0H3ZPY1_VIBSP</name>
<organism evidence="1">
    <name type="scientific">Vibrio splendidus</name>
    <dbReference type="NCBI Taxonomy" id="29497"/>
    <lineage>
        <taxon>Bacteria</taxon>
        <taxon>Pseudomonadati</taxon>
        <taxon>Pseudomonadota</taxon>
        <taxon>Gammaproteobacteria</taxon>
        <taxon>Vibrionales</taxon>
        <taxon>Vibrionaceae</taxon>
        <taxon>Vibrio</taxon>
    </lineage>
</organism>
<accession>A0A0H3ZPY1</accession>
<evidence type="ECO:0000313" key="1">
    <source>
        <dbReference type="EMBL" id="AKN38413.1"/>
    </source>
</evidence>
<dbReference type="EMBL" id="KP795584">
    <property type="protein sequence ID" value="AKN38413.1"/>
    <property type="molecule type" value="Genomic_DNA"/>
</dbReference>
<reference evidence="1" key="1">
    <citation type="journal article" date="2015" name="MBio">
        <title>Eco-Evolutionary Dynamics of Episomes among Ecologically Cohesive Bacterial Populations.</title>
        <authorList>
            <person name="Xue H."/>
            <person name="Cordero O.X."/>
            <person name="Camas F.M."/>
            <person name="Trimble W."/>
            <person name="Meyer F."/>
            <person name="Guglielmini J."/>
            <person name="Rocha E.P."/>
            <person name="Polz M.F."/>
        </authorList>
    </citation>
    <scope>NUCLEOTIDE SEQUENCE</scope>
    <source>
        <strain evidence="1">FF_308</strain>
    </source>
</reference>
<dbReference type="AlphaFoldDB" id="A0A0H3ZPY1"/>
<protein>
    <submittedName>
        <fullName evidence="1">Uncharacterized protein</fullName>
    </submittedName>
</protein>
<sequence length="42" mass="5218">MDCSTFIEWKKRFCCVIKFRDKATPFRVFLSQYDKFQVYLTQ</sequence>
<proteinExistence type="predicted"/>